<evidence type="ECO:0000313" key="11">
    <source>
        <dbReference type="Proteomes" id="UP000389128"/>
    </source>
</evidence>
<dbReference type="Gene3D" id="2.40.50.100">
    <property type="match status" value="1"/>
</dbReference>
<dbReference type="Gene3D" id="2.40.30.170">
    <property type="match status" value="1"/>
</dbReference>
<proteinExistence type="inferred from homology"/>
<feature type="domain" description="Multidrug resistance protein MdtA-like alpha-helical hairpin" evidence="6">
    <location>
        <begin position="114"/>
        <end position="183"/>
    </location>
</feature>
<dbReference type="EMBL" id="SDKK01000026">
    <property type="protein sequence ID" value="TYC53579.1"/>
    <property type="molecule type" value="Genomic_DNA"/>
</dbReference>
<dbReference type="Pfam" id="PF25876">
    <property type="entry name" value="HH_MFP_RND"/>
    <property type="match status" value="1"/>
</dbReference>
<feature type="domain" description="Multidrug resistance protein MdtA-like beta-barrel" evidence="8">
    <location>
        <begin position="220"/>
        <end position="304"/>
    </location>
</feature>
<dbReference type="InterPro" id="IPR006143">
    <property type="entry name" value="RND_pump_MFP"/>
</dbReference>
<dbReference type="Gene3D" id="1.10.287.470">
    <property type="entry name" value="Helix hairpin bin"/>
    <property type="match status" value="1"/>
</dbReference>
<dbReference type="InterPro" id="IPR058624">
    <property type="entry name" value="MdtA-like_HH"/>
</dbReference>
<dbReference type="Pfam" id="PF25944">
    <property type="entry name" value="Beta-barrel_RND"/>
    <property type="match status" value="1"/>
</dbReference>
<dbReference type="RefSeq" id="WP_148581061.1">
    <property type="nucleotide sequence ID" value="NZ_SDKK01000026.1"/>
</dbReference>
<feature type="signal peptide" evidence="5">
    <location>
        <begin position="1"/>
        <end position="20"/>
    </location>
</feature>
<feature type="domain" description="Multidrug resistance protein MdtA-like barrel-sandwich hybrid" evidence="7">
    <location>
        <begin position="73"/>
        <end position="214"/>
    </location>
</feature>
<feature type="coiled-coil region" evidence="3">
    <location>
        <begin position="114"/>
        <end position="179"/>
    </location>
</feature>
<keyword evidence="11" id="KW-1185">Reference proteome</keyword>
<organism evidence="10 11">
    <name type="scientific">Zoogloea oleivorans</name>
    <dbReference type="NCBI Taxonomy" id="1552750"/>
    <lineage>
        <taxon>Bacteria</taxon>
        <taxon>Pseudomonadati</taxon>
        <taxon>Pseudomonadota</taxon>
        <taxon>Betaproteobacteria</taxon>
        <taxon>Rhodocyclales</taxon>
        <taxon>Zoogloeaceae</taxon>
        <taxon>Zoogloea</taxon>
    </lineage>
</organism>
<dbReference type="InterPro" id="IPR058626">
    <property type="entry name" value="MdtA-like_b-barrel"/>
</dbReference>
<dbReference type="PROSITE" id="PS51257">
    <property type="entry name" value="PROKAR_LIPOPROTEIN"/>
    <property type="match status" value="1"/>
</dbReference>
<dbReference type="Gene3D" id="2.40.420.20">
    <property type="match status" value="1"/>
</dbReference>
<evidence type="ECO:0000313" key="10">
    <source>
        <dbReference type="EMBL" id="TYC53579.1"/>
    </source>
</evidence>
<evidence type="ECO:0000259" key="8">
    <source>
        <dbReference type="Pfam" id="PF25944"/>
    </source>
</evidence>
<feature type="region of interest" description="Disordered" evidence="4">
    <location>
        <begin position="379"/>
        <end position="404"/>
    </location>
</feature>
<comment type="caution">
    <text evidence="10">The sequence shown here is derived from an EMBL/GenBank/DDBJ whole genome shotgun (WGS) entry which is preliminary data.</text>
</comment>
<dbReference type="FunFam" id="2.40.420.20:FF:000001">
    <property type="entry name" value="Efflux RND transporter periplasmic adaptor subunit"/>
    <property type="match status" value="1"/>
</dbReference>
<keyword evidence="3" id="KW-0175">Coiled coil</keyword>
<evidence type="ECO:0000256" key="3">
    <source>
        <dbReference type="SAM" id="Coils"/>
    </source>
</evidence>
<dbReference type="Pfam" id="PF25967">
    <property type="entry name" value="RND-MFP_C"/>
    <property type="match status" value="1"/>
</dbReference>
<dbReference type="OrthoDB" id="9783047at2"/>
<evidence type="ECO:0000256" key="1">
    <source>
        <dbReference type="ARBA" id="ARBA00004196"/>
    </source>
</evidence>
<gene>
    <name evidence="10" type="ORF">ETQ85_21180</name>
</gene>
<evidence type="ECO:0000259" key="9">
    <source>
        <dbReference type="Pfam" id="PF25967"/>
    </source>
</evidence>
<comment type="similarity">
    <text evidence="2">Belongs to the membrane fusion protein (MFP) (TC 8.A.1) family.</text>
</comment>
<accession>A0A6C2CJ94</accession>
<evidence type="ECO:0000259" key="7">
    <source>
        <dbReference type="Pfam" id="PF25917"/>
    </source>
</evidence>
<protein>
    <submittedName>
        <fullName evidence="10">Efflux RND transporter periplasmic adaptor subunit</fullName>
    </submittedName>
</protein>
<dbReference type="AlphaFoldDB" id="A0A6C2CJ94"/>
<dbReference type="SUPFAM" id="SSF111369">
    <property type="entry name" value="HlyD-like secretion proteins"/>
    <property type="match status" value="1"/>
</dbReference>
<comment type="subcellular location">
    <subcellularLocation>
        <location evidence="1">Cell envelope</location>
    </subcellularLocation>
</comment>
<evidence type="ECO:0000259" key="6">
    <source>
        <dbReference type="Pfam" id="PF25876"/>
    </source>
</evidence>
<feature type="chain" id="PRO_5025580989" evidence="5">
    <location>
        <begin position="21"/>
        <end position="404"/>
    </location>
</feature>
<dbReference type="Proteomes" id="UP000389128">
    <property type="component" value="Unassembled WGS sequence"/>
</dbReference>
<feature type="domain" description="Multidrug resistance protein MdtA-like C-terminal permuted SH3" evidence="9">
    <location>
        <begin position="313"/>
        <end position="368"/>
    </location>
</feature>
<dbReference type="GO" id="GO:0046677">
    <property type="term" value="P:response to antibiotic"/>
    <property type="evidence" value="ECO:0007669"/>
    <property type="project" value="TreeGrafter"/>
</dbReference>
<dbReference type="NCBIfam" id="TIGR01730">
    <property type="entry name" value="RND_mfp"/>
    <property type="match status" value="1"/>
</dbReference>
<evidence type="ECO:0000256" key="5">
    <source>
        <dbReference type="SAM" id="SignalP"/>
    </source>
</evidence>
<sequence>MTARPTVRTYPFGVSLTAIAASVLLLAACTGKDQNAAGAPPGGMPALPVSVLEMQPTKVETSVEAVAQTEGAREVEVRARVGGILMKRLYEEGAAVKAGQPLFQIDREPLEVAVAQARAQLGETRARVEQTLREAARLKALLAQQAISQREYDTASSDNAVAQAAVQAAQATLRQAELNLSWSTVTAPVAGVTGRAVVSEGTLVAAGGTTLLTTVVQLNPMWVRFSIAQNELATAMPDGRFKPQAIRGVELILPDGSTYPVRGKLNFAASQVSPTLGTIQLRGEFPNPDGALLPGQFVRARLLTGERDGVFKVPQHAVMQTDKGPVVMLAGADNKVEPRPVKTGQWSGKDWVILGGLKAGDKVIVDNLIKARPGAPIAPHAAGEGPGAPAAKPAAAAPATPAKG</sequence>
<evidence type="ECO:0000256" key="4">
    <source>
        <dbReference type="SAM" id="MobiDB-lite"/>
    </source>
</evidence>
<evidence type="ECO:0000256" key="2">
    <source>
        <dbReference type="ARBA" id="ARBA00009477"/>
    </source>
</evidence>
<dbReference type="GO" id="GO:0022857">
    <property type="term" value="F:transmembrane transporter activity"/>
    <property type="evidence" value="ECO:0007669"/>
    <property type="project" value="InterPro"/>
</dbReference>
<name>A0A6C2CJ94_9RHOO</name>
<dbReference type="InterPro" id="IPR058627">
    <property type="entry name" value="MdtA-like_C"/>
</dbReference>
<dbReference type="Pfam" id="PF25917">
    <property type="entry name" value="BSH_RND"/>
    <property type="match status" value="1"/>
</dbReference>
<dbReference type="InterPro" id="IPR058625">
    <property type="entry name" value="MdtA-like_BSH"/>
</dbReference>
<keyword evidence="5" id="KW-0732">Signal</keyword>
<dbReference type="PANTHER" id="PTHR30158:SF3">
    <property type="entry name" value="MULTIDRUG EFFLUX PUMP SUBUNIT ACRA-RELATED"/>
    <property type="match status" value="1"/>
</dbReference>
<dbReference type="PANTHER" id="PTHR30158">
    <property type="entry name" value="ACRA/E-RELATED COMPONENT OF DRUG EFFLUX TRANSPORTER"/>
    <property type="match status" value="1"/>
</dbReference>
<dbReference type="GO" id="GO:0005886">
    <property type="term" value="C:plasma membrane"/>
    <property type="evidence" value="ECO:0007669"/>
    <property type="project" value="UniProtKB-SubCell"/>
</dbReference>
<reference evidence="10 11" key="1">
    <citation type="submission" date="2019-01" db="EMBL/GenBank/DDBJ databases">
        <title>Zoogloea oleivorans genome sequencing and assembly.</title>
        <authorList>
            <person name="Tancsics A."/>
            <person name="Farkas M."/>
            <person name="Kriszt B."/>
            <person name="Maroti G."/>
            <person name="Horvath B."/>
        </authorList>
    </citation>
    <scope>NUCLEOTIDE SEQUENCE [LARGE SCALE GENOMIC DNA]</scope>
    <source>
        <strain evidence="10 11">Buc</strain>
    </source>
</reference>